<organism evidence="5 6">
    <name type="scientific">Arcanobacterium canis</name>
    <dbReference type="NCBI Taxonomy" id="999183"/>
    <lineage>
        <taxon>Bacteria</taxon>
        <taxon>Bacillati</taxon>
        <taxon>Actinomycetota</taxon>
        <taxon>Actinomycetes</taxon>
        <taxon>Actinomycetales</taxon>
        <taxon>Actinomycetaceae</taxon>
        <taxon>Arcanobacterium</taxon>
    </lineage>
</organism>
<proteinExistence type="predicted"/>
<evidence type="ECO:0000259" key="4">
    <source>
        <dbReference type="PROSITE" id="PS50893"/>
    </source>
</evidence>
<dbReference type="InterPro" id="IPR003593">
    <property type="entry name" value="AAA+_ATPase"/>
</dbReference>
<dbReference type="Gene3D" id="3.40.50.300">
    <property type="entry name" value="P-loop containing nucleotide triphosphate hydrolases"/>
    <property type="match status" value="1"/>
</dbReference>
<dbReference type="InterPro" id="IPR003439">
    <property type="entry name" value="ABC_transporter-like_ATP-bd"/>
</dbReference>
<accession>A0ABY8G1M3</accession>
<dbReference type="SUPFAM" id="SSF52540">
    <property type="entry name" value="P-loop containing nucleoside triphosphate hydrolases"/>
    <property type="match status" value="1"/>
</dbReference>
<dbReference type="PANTHER" id="PTHR43158:SF5">
    <property type="entry name" value="ABC TRANSPORTER, ATP-BINDING PROTEIN"/>
    <property type="match status" value="1"/>
</dbReference>
<evidence type="ECO:0000256" key="3">
    <source>
        <dbReference type="SAM" id="MobiDB-lite"/>
    </source>
</evidence>
<evidence type="ECO:0000313" key="6">
    <source>
        <dbReference type="Proteomes" id="UP001215216"/>
    </source>
</evidence>
<dbReference type="PROSITE" id="PS50893">
    <property type="entry name" value="ABC_TRANSPORTER_2"/>
    <property type="match status" value="1"/>
</dbReference>
<dbReference type="InterPro" id="IPR027417">
    <property type="entry name" value="P-loop_NTPase"/>
</dbReference>
<dbReference type="SMART" id="SM00382">
    <property type="entry name" value="AAA"/>
    <property type="match status" value="1"/>
</dbReference>
<keyword evidence="1" id="KW-0547">Nucleotide-binding</keyword>
<dbReference type="EMBL" id="CP121208">
    <property type="protein sequence ID" value="WFM83426.1"/>
    <property type="molecule type" value="Genomic_DNA"/>
</dbReference>
<gene>
    <name evidence="5" type="ORF">P7079_00150</name>
</gene>
<dbReference type="RefSeq" id="WP_278012821.1">
    <property type="nucleotide sequence ID" value="NZ_CP121208.1"/>
</dbReference>
<dbReference type="PANTHER" id="PTHR43158">
    <property type="entry name" value="SKFA PEPTIDE EXPORT ATP-BINDING PROTEIN SKFE"/>
    <property type="match status" value="1"/>
</dbReference>
<sequence>MTHSDELAPISGNDAMTQHHPSDTHNATGVVLHDVHVRYGHFEAIKGMNARLRPHVITGLLGRNGSGKSTLAMAMAAQIPFRGKITLDGQDIWENSKVMPQVALVSDSTPLYENLKITRTLALWDTVRPTFNRQLAEGLLNAWEISLTKRPNQLSRGQQSALSAALGIASRAPLTIFDEVHLGMDAVLRRDFYDVLLQDFIAHPRTIIISSHNVNEIEHLIEDVWIVENGQLAAEGTADDVRSSYARLMSVDNGVPDLTSILAHITRRVSGTEVLGQLDSQSSIPHQEA</sequence>
<dbReference type="GO" id="GO:0005524">
    <property type="term" value="F:ATP binding"/>
    <property type="evidence" value="ECO:0007669"/>
    <property type="project" value="UniProtKB-KW"/>
</dbReference>
<dbReference type="Pfam" id="PF00005">
    <property type="entry name" value="ABC_tran"/>
    <property type="match status" value="1"/>
</dbReference>
<evidence type="ECO:0000256" key="2">
    <source>
        <dbReference type="ARBA" id="ARBA00022840"/>
    </source>
</evidence>
<keyword evidence="2 5" id="KW-0067">ATP-binding</keyword>
<dbReference type="Proteomes" id="UP001215216">
    <property type="component" value="Chromosome"/>
</dbReference>
<protein>
    <submittedName>
        <fullName evidence="5">ABC transporter ATP-binding protein</fullName>
    </submittedName>
</protein>
<reference evidence="5 6" key="1">
    <citation type="submission" date="2023-03" db="EMBL/GenBank/DDBJ databases">
        <title>Complete genome of Arcanobacterium canis strain DSM 25104 isolated in 2010 from a canine otitis externa in Germany.</title>
        <authorList>
            <person name="Borowiak M."/>
            <person name="Kreitlow A."/>
            <person name="Malorny B."/>
            <person name="Laemmler C."/>
            <person name="Prenger-Berninghoff E."/>
            <person name="Ploetz M."/>
            <person name="Abdulmawjood A."/>
        </authorList>
    </citation>
    <scope>NUCLEOTIDE SEQUENCE [LARGE SCALE GENOMIC DNA]</scope>
    <source>
        <strain evidence="5 6">DSM 25104</strain>
    </source>
</reference>
<name>A0ABY8G1M3_9ACTO</name>
<evidence type="ECO:0000313" key="5">
    <source>
        <dbReference type="EMBL" id="WFM83426.1"/>
    </source>
</evidence>
<feature type="region of interest" description="Disordered" evidence="3">
    <location>
        <begin position="1"/>
        <end position="26"/>
    </location>
</feature>
<evidence type="ECO:0000256" key="1">
    <source>
        <dbReference type="ARBA" id="ARBA00022741"/>
    </source>
</evidence>
<keyword evidence="6" id="KW-1185">Reference proteome</keyword>
<feature type="domain" description="ABC transporter" evidence="4">
    <location>
        <begin position="30"/>
        <end position="254"/>
    </location>
</feature>